<proteinExistence type="predicted"/>
<protein>
    <submittedName>
        <fullName evidence="1">Uncharacterized protein</fullName>
    </submittedName>
</protein>
<sequence>MDLNTLLGLLGEVPESERARPILNHFPSLHTTVAELPGDVDTLTETLLSCRDYGFEARLASSGEIATVYLMGAGNEGFGEFPYPLVEGLRFGARRDAVEAKFGRPHWSRSNNETPVVLNGAGEAIRYDLKSYALYFQFDKRNGQLQQVAAESTIGLSAQHH</sequence>
<dbReference type="Proteomes" id="UP001156627">
    <property type="component" value="Unassembled WGS sequence"/>
</dbReference>
<keyword evidence="2" id="KW-1185">Reference proteome</keyword>
<organism evidence="1 2">
    <name type="scientific">Dyella flagellata</name>
    <dbReference type="NCBI Taxonomy" id="1867833"/>
    <lineage>
        <taxon>Bacteria</taxon>
        <taxon>Pseudomonadati</taxon>
        <taxon>Pseudomonadota</taxon>
        <taxon>Gammaproteobacteria</taxon>
        <taxon>Lysobacterales</taxon>
        <taxon>Rhodanobacteraceae</taxon>
        <taxon>Dyella</taxon>
    </lineage>
</organism>
<name>A0ABQ5X7Q5_9GAMM</name>
<evidence type="ECO:0000313" key="2">
    <source>
        <dbReference type="Proteomes" id="UP001156627"/>
    </source>
</evidence>
<accession>A0ABQ5X7Q5</accession>
<dbReference type="RefSeq" id="WP_284330661.1">
    <property type="nucleotide sequence ID" value="NZ_BSOA01000003.1"/>
</dbReference>
<reference evidence="2" key="1">
    <citation type="journal article" date="2019" name="Int. J. Syst. Evol. Microbiol.">
        <title>The Global Catalogue of Microorganisms (GCM) 10K type strain sequencing project: providing services to taxonomists for standard genome sequencing and annotation.</title>
        <authorList>
            <consortium name="The Broad Institute Genomics Platform"/>
            <consortium name="The Broad Institute Genome Sequencing Center for Infectious Disease"/>
            <person name="Wu L."/>
            <person name="Ma J."/>
        </authorList>
    </citation>
    <scope>NUCLEOTIDE SEQUENCE [LARGE SCALE GENOMIC DNA]</scope>
    <source>
        <strain evidence="2">NBRC 111981</strain>
    </source>
</reference>
<dbReference type="EMBL" id="BSOA01000003">
    <property type="protein sequence ID" value="GLQ87234.1"/>
    <property type="molecule type" value="Genomic_DNA"/>
</dbReference>
<evidence type="ECO:0000313" key="1">
    <source>
        <dbReference type="EMBL" id="GLQ87234.1"/>
    </source>
</evidence>
<gene>
    <name evidence="1" type="ORF">GCM10007898_08000</name>
</gene>
<comment type="caution">
    <text evidence="1">The sequence shown here is derived from an EMBL/GenBank/DDBJ whole genome shotgun (WGS) entry which is preliminary data.</text>
</comment>